<feature type="compositionally biased region" description="Basic and acidic residues" evidence="1">
    <location>
        <begin position="155"/>
        <end position="164"/>
    </location>
</feature>
<feature type="compositionally biased region" description="Low complexity" evidence="1">
    <location>
        <begin position="886"/>
        <end position="909"/>
    </location>
</feature>
<feature type="compositionally biased region" description="Pro residues" evidence="1">
    <location>
        <begin position="987"/>
        <end position="1018"/>
    </location>
</feature>
<feature type="region of interest" description="Disordered" evidence="1">
    <location>
        <begin position="1174"/>
        <end position="1204"/>
    </location>
</feature>
<dbReference type="Proteomes" id="UP000193411">
    <property type="component" value="Unassembled WGS sequence"/>
</dbReference>
<feature type="compositionally biased region" description="Low complexity" evidence="1">
    <location>
        <begin position="297"/>
        <end position="324"/>
    </location>
</feature>
<feature type="compositionally biased region" description="Low complexity" evidence="1">
    <location>
        <begin position="46"/>
        <end position="77"/>
    </location>
</feature>
<feature type="compositionally biased region" description="Low complexity" evidence="1">
    <location>
        <begin position="113"/>
        <end position="125"/>
    </location>
</feature>
<dbReference type="EMBL" id="MCFL01000014">
    <property type="protein sequence ID" value="ORZ37059.1"/>
    <property type="molecule type" value="Genomic_DNA"/>
</dbReference>
<gene>
    <name evidence="2" type="ORF">BCR44DRAFT_1431374</name>
</gene>
<feature type="compositionally biased region" description="Pro residues" evidence="1">
    <location>
        <begin position="503"/>
        <end position="520"/>
    </location>
</feature>
<feature type="region of interest" description="Disordered" evidence="1">
    <location>
        <begin position="705"/>
        <end position="1134"/>
    </location>
</feature>
<feature type="compositionally biased region" description="Polar residues" evidence="1">
    <location>
        <begin position="706"/>
        <end position="731"/>
    </location>
</feature>
<feature type="compositionally biased region" description="Low complexity" evidence="1">
    <location>
        <begin position="1124"/>
        <end position="1134"/>
    </location>
</feature>
<feature type="compositionally biased region" description="Polar residues" evidence="1">
    <location>
        <begin position="859"/>
        <end position="885"/>
    </location>
</feature>
<evidence type="ECO:0000256" key="1">
    <source>
        <dbReference type="SAM" id="MobiDB-lite"/>
    </source>
</evidence>
<feature type="compositionally biased region" description="Low complexity" evidence="1">
    <location>
        <begin position="943"/>
        <end position="986"/>
    </location>
</feature>
<feature type="non-terminal residue" evidence="2">
    <location>
        <position position="1"/>
    </location>
</feature>
<feature type="compositionally biased region" description="Low complexity" evidence="1">
    <location>
        <begin position="542"/>
        <end position="559"/>
    </location>
</feature>
<feature type="compositionally biased region" description="Low complexity" evidence="1">
    <location>
        <begin position="1"/>
        <end position="18"/>
    </location>
</feature>
<feature type="compositionally biased region" description="Polar residues" evidence="1">
    <location>
        <begin position="246"/>
        <end position="275"/>
    </location>
</feature>
<feature type="compositionally biased region" description="Low complexity" evidence="1">
    <location>
        <begin position="90"/>
        <end position="105"/>
    </location>
</feature>
<evidence type="ECO:0000313" key="2">
    <source>
        <dbReference type="EMBL" id="ORZ37059.1"/>
    </source>
</evidence>
<feature type="compositionally biased region" description="Polar residues" evidence="1">
    <location>
        <begin position="640"/>
        <end position="649"/>
    </location>
</feature>
<proteinExistence type="predicted"/>
<organism evidence="2 3">
    <name type="scientific">Catenaria anguillulae PL171</name>
    <dbReference type="NCBI Taxonomy" id="765915"/>
    <lineage>
        <taxon>Eukaryota</taxon>
        <taxon>Fungi</taxon>
        <taxon>Fungi incertae sedis</taxon>
        <taxon>Blastocladiomycota</taxon>
        <taxon>Blastocladiomycetes</taxon>
        <taxon>Blastocladiales</taxon>
        <taxon>Catenariaceae</taxon>
        <taxon>Catenaria</taxon>
    </lineage>
</organism>
<name>A0A1Y2HRA1_9FUNG</name>
<feature type="compositionally biased region" description="Low complexity" evidence="1">
    <location>
        <begin position="757"/>
        <end position="772"/>
    </location>
</feature>
<protein>
    <submittedName>
        <fullName evidence="2">Uncharacterized protein</fullName>
    </submittedName>
</protein>
<feature type="compositionally biased region" description="Polar residues" evidence="1">
    <location>
        <begin position="325"/>
        <end position="358"/>
    </location>
</feature>
<feature type="compositionally biased region" description="Low complexity" evidence="1">
    <location>
        <begin position="479"/>
        <end position="491"/>
    </location>
</feature>
<reference evidence="2 3" key="1">
    <citation type="submission" date="2016-07" db="EMBL/GenBank/DDBJ databases">
        <title>Pervasive Adenine N6-methylation of Active Genes in Fungi.</title>
        <authorList>
            <consortium name="DOE Joint Genome Institute"/>
            <person name="Mondo S.J."/>
            <person name="Dannebaum R.O."/>
            <person name="Kuo R.C."/>
            <person name="Labutti K."/>
            <person name="Haridas S."/>
            <person name="Kuo A."/>
            <person name="Salamov A."/>
            <person name="Ahrendt S.R."/>
            <person name="Lipzen A."/>
            <person name="Sullivan W."/>
            <person name="Andreopoulos W.B."/>
            <person name="Clum A."/>
            <person name="Lindquist E."/>
            <person name="Daum C."/>
            <person name="Ramamoorthy G.K."/>
            <person name="Gryganskyi A."/>
            <person name="Culley D."/>
            <person name="Magnuson J.K."/>
            <person name="James T.Y."/>
            <person name="O'Malley M.A."/>
            <person name="Stajich J.E."/>
            <person name="Spatafora J.W."/>
            <person name="Visel A."/>
            <person name="Grigoriev I.V."/>
        </authorList>
    </citation>
    <scope>NUCLEOTIDE SEQUENCE [LARGE SCALE GENOMIC DNA]</scope>
    <source>
        <strain evidence="2 3">PL171</strain>
    </source>
</reference>
<comment type="caution">
    <text evidence="2">The sequence shown here is derived from an EMBL/GenBank/DDBJ whole genome shotgun (WGS) entry which is preliminary data.</text>
</comment>
<feature type="region of interest" description="Disordered" evidence="1">
    <location>
        <begin position="1"/>
        <end position="586"/>
    </location>
</feature>
<dbReference type="AlphaFoldDB" id="A0A1Y2HRA1"/>
<feature type="compositionally biased region" description="Low complexity" evidence="1">
    <location>
        <begin position="1091"/>
        <end position="1102"/>
    </location>
</feature>
<accession>A0A1Y2HRA1</accession>
<evidence type="ECO:0000313" key="3">
    <source>
        <dbReference type="Proteomes" id="UP000193411"/>
    </source>
</evidence>
<feature type="region of interest" description="Disordered" evidence="1">
    <location>
        <begin position="619"/>
        <end position="687"/>
    </location>
</feature>
<feature type="compositionally biased region" description="Low complexity" evidence="1">
    <location>
        <begin position="672"/>
        <end position="683"/>
    </location>
</feature>
<feature type="compositionally biased region" description="Basic and acidic residues" evidence="1">
    <location>
        <begin position="446"/>
        <end position="460"/>
    </location>
</feature>
<sequence length="1216" mass="126135">AREASQAGAAAAGSRSASTDQLTSPTAGDFAKEGGLRRRAMSYQQPAAAGTPSASAAPSVVPPWQQQSQQQQQQQGQPSAPYTAGYRPWSSSSSASVPPLSPVVSEFRHRSDSISAPPSAAPAPIDRFKSPTSPTPTTAGLPPKPPPLINIPAHRPRERDREQDAGGFGPPPPMPAYLGLPRRRSVSESQEVMPSAASGRVKALPTGDSEERSLSGSDGGGGPGGLRLPPKPNLVSSDPSKVASFGQRQSDPLDSDPRSPTSVTHPMSDYANSTAAKLRSQPAPEPIPLNPSRRRSSTGPTAAMAAVAAAAAASANAASTATDSRPSSPTSAPWSRRQSSLSIAIDTTVTNSKSTAANALSPRSPRRPDSPLRPKTPTSGGRLVESPTSRGRAGRVSRLSSPNKHSPSPGRIAAVVSGELSDTSSGVPMDLDSNMAVGFGMSASPEPRKFTKEAEPDAETRSVGGDNDDHVEAMDVDEPAPQQAEQVAEAAGRNGSSVGDMPPHSPPIHEPNDAPAPAPSSPSRLPIPATATALPGSPSLESAPQRQASSSPPRAIPSRSMRHALGIASPTQPEPRAAPADTFPPVASVPAPFGVSSPVPMPHVPTPPVVPPVLLNAESAASAATPSAAPSGGGRKRKQPISTELSPSVPSLAPTRAKRSRKGSAVDAAIGAPTPDEPATATTVCHWPSHGTPVVVSCLPVAMQAKASSNPTSQGSAAPTNGRPSATGQPSLPTATPPPPNLTINTTHGSTTSLPPVTQGGVSHSGSQVSLSNPNGTKMSFAFLLNDSGDDPMDTSPDSSPVRQQPTSPLKARMAPQATSDAAGTKSLAAEPAPPAKSASRRSDFDHEMTDEDVAALLTSMQSPSNVRPGTAASSARQSRQPTPRSASSTTQLPPPTQSQQAPAGIQQQLSGRSVQSRQTPPGPPAAVTRQHSASLSQPPTPRQQAFLAAAAQQQQTHLVQAQHHQQQRRLSAASMSEHSQGYPQSPYAPPQGPPTYVYAPPPQPPQFGYQPPPPPSQPHSQHQHPNRPPPPQIVSPNAYHFTMNPANMPGSPTTVAPPGHSPPPAPAYAHDPRTQARPLAPTGPPPAHHPPYGYHGQPHPAAASAYGHPQMQQPPTPTHHQHPAQYQHQQAAAAAQAQSQYQQQWQQQQQVAQAQAQAQAQYIAAMQQQQQHVANSYPQADPYGRRGSIPGHTPSRHCRRDIDLHPGQCDLQVLE</sequence>
<feature type="compositionally biased region" description="Low complexity" evidence="1">
    <location>
        <begin position="619"/>
        <end position="630"/>
    </location>
</feature>
<feature type="compositionally biased region" description="Polar residues" evidence="1">
    <location>
        <begin position="910"/>
        <end position="920"/>
    </location>
</feature>
<keyword evidence="3" id="KW-1185">Reference proteome</keyword>